<dbReference type="InterPro" id="IPR035093">
    <property type="entry name" value="RelE/ParE_toxin_dom_sf"/>
</dbReference>
<dbReference type="Gene3D" id="3.30.2310.20">
    <property type="entry name" value="RelE-like"/>
    <property type="match status" value="1"/>
</dbReference>
<dbReference type="AlphaFoldDB" id="A0A563VN71"/>
<gene>
    <name evidence="2" type="ORF">H1P_1700009</name>
</gene>
<dbReference type="Proteomes" id="UP000320055">
    <property type="component" value="Unassembled WGS sequence"/>
</dbReference>
<dbReference type="RefSeq" id="WP_222427155.1">
    <property type="nucleotide sequence ID" value="NZ_LR213921.1"/>
</dbReference>
<accession>A0A563VN71</accession>
<name>A0A563VN71_9CYAN</name>
<sequence length="71" mass="7947">MLPDLPIANLAASPGKGSLFEIDNPRLVGLRKWAVKGFAKYLIFYLTDEELLTVIRIIHASRDLPNILAKE</sequence>
<dbReference type="EMBL" id="CAACVJ010000080">
    <property type="protein sequence ID" value="VEP12894.1"/>
    <property type="molecule type" value="Genomic_DNA"/>
</dbReference>
<organism evidence="2 3">
    <name type="scientific">Hyella patelloides LEGE 07179</name>
    <dbReference type="NCBI Taxonomy" id="945734"/>
    <lineage>
        <taxon>Bacteria</taxon>
        <taxon>Bacillati</taxon>
        <taxon>Cyanobacteriota</taxon>
        <taxon>Cyanophyceae</taxon>
        <taxon>Pleurocapsales</taxon>
        <taxon>Hyellaceae</taxon>
        <taxon>Hyella</taxon>
    </lineage>
</organism>
<protein>
    <submittedName>
        <fullName evidence="2">Plasmid stabilization system protein</fullName>
    </submittedName>
</protein>
<keyword evidence="3" id="KW-1185">Reference proteome</keyword>
<proteinExistence type="predicted"/>
<evidence type="ECO:0000313" key="3">
    <source>
        <dbReference type="Proteomes" id="UP000320055"/>
    </source>
</evidence>
<keyword evidence="1" id="KW-1277">Toxin-antitoxin system</keyword>
<reference evidence="2 3" key="1">
    <citation type="submission" date="2019-01" db="EMBL/GenBank/DDBJ databases">
        <authorList>
            <person name="Brito A."/>
        </authorList>
    </citation>
    <scope>NUCLEOTIDE SEQUENCE [LARGE SCALE GENOMIC DNA]</scope>
    <source>
        <strain evidence="2">1</strain>
    </source>
</reference>
<dbReference type="Pfam" id="PF05016">
    <property type="entry name" value="ParE_toxin"/>
    <property type="match status" value="1"/>
</dbReference>
<evidence type="ECO:0000313" key="2">
    <source>
        <dbReference type="EMBL" id="VEP12894.1"/>
    </source>
</evidence>
<dbReference type="InterPro" id="IPR007712">
    <property type="entry name" value="RelE/ParE_toxin"/>
</dbReference>
<evidence type="ECO:0000256" key="1">
    <source>
        <dbReference type="ARBA" id="ARBA00022649"/>
    </source>
</evidence>